<sequence>MEEAQDLIIQSAAHVEQSVIPLAEALIPESMPQLQTPPHCKSCHTCLAQLWISVTT</sequence>
<name>A0A0A2VK71_PARBA</name>
<dbReference type="RefSeq" id="XP_015702825.1">
    <property type="nucleotide sequence ID" value="XM_015847522.1"/>
</dbReference>
<gene>
    <name evidence="1" type="ORF">PAAG_11965</name>
</gene>
<dbReference type="HOGENOM" id="CLU_3014775_0_0_1"/>
<dbReference type="KEGG" id="pbl:PAAG_11965"/>
<dbReference type="AlphaFoldDB" id="A0A0A2VK71"/>
<protein>
    <submittedName>
        <fullName evidence="1">Uncharacterized protein</fullName>
    </submittedName>
</protein>
<accession>A0A0A2VK71</accession>
<dbReference type="VEuPathDB" id="FungiDB:PAAG_11965"/>
<dbReference type="GeneID" id="26970780"/>
<dbReference type="EMBL" id="KN294004">
    <property type="protein sequence ID" value="KGQ01289.1"/>
    <property type="molecule type" value="Genomic_DNA"/>
</dbReference>
<evidence type="ECO:0000313" key="1">
    <source>
        <dbReference type="EMBL" id="KGQ01289.1"/>
    </source>
</evidence>
<organism evidence="1 2">
    <name type="scientific">Paracoccidioides lutzii (strain ATCC MYA-826 / Pb01)</name>
    <name type="common">Paracoccidioides brasiliensis</name>
    <dbReference type="NCBI Taxonomy" id="502779"/>
    <lineage>
        <taxon>Eukaryota</taxon>
        <taxon>Fungi</taxon>
        <taxon>Dikarya</taxon>
        <taxon>Ascomycota</taxon>
        <taxon>Pezizomycotina</taxon>
        <taxon>Eurotiomycetes</taxon>
        <taxon>Eurotiomycetidae</taxon>
        <taxon>Onygenales</taxon>
        <taxon>Ajellomycetaceae</taxon>
        <taxon>Paracoccidioides</taxon>
    </lineage>
</organism>
<proteinExistence type="predicted"/>
<keyword evidence="2" id="KW-1185">Reference proteome</keyword>
<dbReference type="Proteomes" id="UP000002059">
    <property type="component" value="Partially assembled WGS sequence"/>
</dbReference>
<evidence type="ECO:0000313" key="2">
    <source>
        <dbReference type="Proteomes" id="UP000002059"/>
    </source>
</evidence>
<reference evidence="1 2" key="1">
    <citation type="journal article" date="2011" name="PLoS Genet.">
        <title>Comparative genomic analysis of human fungal pathogens causing paracoccidioidomycosis.</title>
        <authorList>
            <person name="Desjardins C.A."/>
            <person name="Champion M.D."/>
            <person name="Holder J.W."/>
            <person name="Muszewska A."/>
            <person name="Goldberg J."/>
            <person name="Bailao A.M."/>
            <person name="Brigido M.M."/>
            <person name="Ferreira M.E."/>
            <person name="Garcia A.M."/>
            <person name="Grynberg M."/>
            <person name="Gujja S."/>
            <person name="Heiman D.I."/>
            <person name="Henn M.R."/>
            <person name="Kodira C.D."/>
            <person name="Leon-Narvaez H."/>
            <person name="Longo L.V."/>
            <person name="Ma L.J."/>
            <person name="Malavazi I."/>
            <person name="Matsuo A.L."/>
            <person name="Morais F.V."/>
            <person name="Pereira M."/>
            <person name="Rodriguez-Brito S."/>
            <person name="Sakthikumar S."/>
            <person name="Salem-Izacc S.M."/>
            <person name="Sykes S.M."/>
            <person name="Teixeira M.M."/>
            <person name="Vallejo M.C."/>
            <person name="Walter M.E."/>
            <person name="Yandava C."/>
            <person name="Young S."/>
            <person name="Zeng Q."/>
            <person name="Zucker J."/>
            <person name="Felipe M.S."/>
            <person name="Goldman G.H."/>
            <person name="Haas B.J."/>
            <person name="McEwen J.G."/>
            <person name="Nino-Vega G."/>
            <person name="Puccia R."/>
            <person name="San-Blas G."/>
            <person name="Soares C.M."/>
            <person name="Birren B.W."/>
            <person name="Cuomo C.A."/>
        </authorList>
    </citation>
    <scope>NUCLEOTIDE SEQUENCE [LARGE SCALE GENOMIC DNA]</scope>
    <source>
        <strain evidence="2">ATCC MYA-826 / Pb01</strain>
    </source>
</reference>